<dbReference type="EMBL" id="SDAM02000267">
    <property type="protein sequence ID" value="KAH6825038.1"/>
    <property type="molecule type" value="Genomic_DNA"/>
</dbReference>
<dbReference type="SUPFAM" id="SSF117070">
    <property type="entry name" value="LEA14-like"/>
    <property type="match status" value="1"/>
</dbReference>
<dbReference type="Pfam" id="PF03168">
    <property type="entry name" value="LEA_2"/>
    <property type="match status" value="1"/>
</dbReference>
<feature type="transmembrane region" description="Helical" evidence="5">
    <location>
        <begin position="38"/>
        <end position="65"/>
    </location>
</feature>
<comment type="subcellular location">
    <subcellularLocation>
        <location evidence="1">Membrane</location>
        <topology evidence="1">Single-pass membrane protein</topology>
    </subcellularLocation>
</comment>
<evidence type="ECO:0000313" key="8">
    <source>
        <dbReference type="Proteomes" id="UP001190926"/>
    </source>
</evidence>
<protein>
    <recommendedName>
        <fullName evidence="6">Late embryogenesis abundant protein LEA-2 subgroup domain-containing protein</fullName>
    </recommendedName>
</protein>
<keyword evidence="2 5" id="KW-0812">Transmembrane</keyword>
<dbReference type="Gene3D" id="2.60.40.1820">
    <property type="match status" value="1"/>
</dbReference>
<dbReference type="GO" id="GO:0098542">
    <property type="term" value="P:defense response to other organism"/>
    <property type="evidence" value="ECO:0007669"/>
    <property type="project" value="InterPro"/>
</dbReference>
<dbReference type="AlphaFoldDB" id="A0AAD4P308"/>
<organism evidence="7 8">
    <name type="scientific">Perilla frutescens var. hirtella</name>
    <name type="common">Perilla citriodora</name>
    <name type="synonym">Perilla setoyensis</name>
    <dbReference type="NCBI Taxonomy" id="608512"/>
    <lineage>
        <taxon>Eukaryota</taxon>
        <taxon>Viridiplantae</taxon>
        <taxon>Streptophyta</taxon>
        <taxon>Embryophyta</taxon>
        <taxon>Tracheophyta</taxon>
        <taxon>Spermatophyta</taxon>
        <taxon>Magnoliopsida</taxon>
        <taxon>eudicotyledons</taxon>
        <taxon>Gunneridae</taxon>
        <taxon>Pentapetalae</taxon>
        <taxon>asterids</taxon>
        <taxon>lamiids</taxon>
        <taxon>Lamiales</taxon>
        <taxon>Lamiaceae</taxon>
        <taxon>Nepetoideae</taxon>
        <taxon>Elsholtzieae</taxon>
        <taxon>Perilla</taxon>
    </lineage>
</organism>
<evidence type="ECO:0000256" key="1">
    <source>
        <dbReference type="ARBA" id="ARBA00004167"/>
    </source>
</evidence>
<name>A0AAD4P308_PERFH</name>
<dbReference type="InterPro" id="IPR044839">
    <property type="entry name" value="NDR1-like"/>
</dbReference>
<dbReference type="PANTHER" id="PTHR31234:SF65">
    <property type="entry name" value="LATE EMBRYOGENESIS ABUNDANT PROTEIN, LEA_2 SUBGROUP"/>
    <property type="match status" value="1"/>
</dbReference>
<proteinExistence type="predicted"/>
<comment type="caution">
    <text evidence="7">The sequence shown here is derived from an EMBL/GenBank/DDBJ whole genome shotgun (WGS) entry which is preliminary data.</text>
</comment>
<dbReference type="Proteomes" id="UP001190926">
    <property type="component" value="Unassembled WGS sequence"/>
</dbReference>
<keyword evidence="3 5" id="KW-1133">Transmembrane helix</keyword>
<evidence type="ECO:0000259" key="6">
    <source>
        <dbReference type="Pfam" id="PF03168"/>
    </source>
</evidence>
<feature type="domain" description="Late embryogenesis abundant protein LEA-2 subgroup" evidence="6">
    <location>
        <begin position="105"/>
        <end position="204"/>
    </location>
</feature>
<keyword evidence="8" id="KW-1185">Reference proteome</keyword>
<reference evidence="7 8" key="1">
    <citation type="journal article" date="2021" name="Nat. Commun.">
        <title>Incipient diploidization of the medicinal plant Perilla within 10,000 years.</title>
        <authorList>
            <person name="Zhang Y."/>
            <person name="Shen Q."/>
            <person name="Leng L."/>
            <person name="Zhang D."/>
            <person name="Chen S."/>
            <person name="Shi Y."/>
            <person name="Ning Z."/>
            <person name="Chen S."/>
        </authorList>
    </citation>
    <scope>NUCLEOTIDE SEQUENCE [LARGE SCALE GENOMIC DNA]</scope>
    <source>
        <strain evidence="8">cv. PC099</strain>
    </source>
</reference>
<evidence type="ECO:0000313" key="7">
    <source>
        <dbReference type="EMBL" id="KAH6825038.1"/>
    </source>
</evidence>
<evidence type="ECO:0000256" key="2">
    <source>
        <dbReference type="ARBA" id="ARBA00022692"/>
    </source>
</evidence>
<evidence type="ECO:0000256" key="3">
    <source>
        <dbReference type="ARBA" id="ARBA00022989"/>
    </source>
</evidence>
<evidence type="ECO:0000256" key="5">
    <source>
        <dbReference type="SAM" id="Phobius"/>
    </source>
</evidence>
<evidence type="ECO:0000256" key="4">
    <source>
        <dbReference type="ARBA" id="ARBA00023136"/>
    </source>
</evidence>
<dbReference type="GO" id="GO:0016020">
    <property type="term" value="C:membrane"/>
    <property type="evidence" value="ECO:0007669"/>
    <property type="project" value="UniProtKB-SubCell"/>
</dbReference>
<dbReference type="PANTHER" id="PTHR31234">
    <property type="entry name" value="LATE EMBRYOGENESIS ABUNDANT (LEA) HYDROXYPROLINE-RICH GLYCOPROTEIN FAMILY"/>
    <property type="match status" value="1"/>
</dbReference>
<dbReference type="InterPro" id="IPR004864">
    <property type="entry name" value="LEA_2"/>
</dbReference>
<gene>
    <name evidence="7" type="ORF">C2S53_006955</name>
</gene>
<accession>A0AAD4P308</accession>
<sequence length="222" mass="24484">MAEKIEQEKPLAPGIHSIIVVDKRSHFPAEFISPRRRLCLKCCGCSTALLLILVVTILVLMITVFRVKDPTLKLNSLKIDGLDLLSNKTNGMIKGGLNLTMEADVSIKNPNVASFKFDEAEMEVLYNGTVVGEGRTPAGEAEARRTRRLSVWIVVMVDRLVGVKPFDSDFAAGSLAISTFTRMSGMVNIADVIKKSVVVKLNCTMNLNFTSQAIQDRNCRRN</sequence>
<keyword evidence="4 5" id="KW-0472">Membrane</keyword>